<name>A0A420HV52_9PEZI</name>
<keyword evidence="6 14" id="KW-0808">Transferase</keyword>
<evidence type="ECO:0000256" key="5">
    <source>
        <dbReference type="ARBA" id="ARBA00022603"/>
    </source>
</evidence>
<evidence type="ECO:0000256" key="1">
    <source>
        <dbReference type="ARBA" id="ARBA00001286"/>
    </source>
</evidence>
<dbReference type="OrthoDB" id="1907495at2759"/>
<evidence type="ECO:0000256" key="9">
    <source>
        <dbReference type="ARBA" id="ARBA00030795"/>
    </source>
</evidence>
<evidence type="ECO:0000256" key="3">
    <source>
        <dbReference type="ARBA" id="ARBA00011918"/>
    </source>
</evidence>
<keyword evidence="7" id="KW-0227">DNA damage</keyword>
<sequence>MNHKTIGSYKLEQDSTENNTRPRNCTLHRSSENIAIHVKKISLSTLTPFQKRVLVALCQVPSGYYTTYKCLATFLSTSPRAVGNVLRLNPFAPLVPCHRVLASNGKLGGFRGSWGRGCRPGLYDNKKKALLSGEGVHFGKDGVVIGSLWSDFRSENSLLVEKRFISIKQNEEQN</sequence>
<comment type="catalytic activity">
    <reaction evidence="1">
        <text>a 4-O-methyl-thymidine in DNA + L-cysteinyl-[protein] = a thymidine in DNA + S-methyl-L-cysteinyl-[protein]</text>
        <dbReference type="Rhea" id="RHEA:53428"/>
        <dbReference type="Rhea" id="RHEA-COMP:10131"/>
        <dbReference type="Rhea" id="RHEA-COMP:10132"/>
        <dbReference type="Rhea" id="RHEA-COMP:13555"/>
        <dbReference type="Rhea" id="RHEA-COMP:13556"/>
        <dbReference type="ChEBI" id="CHEBI:29950"/>
        <dbReference type="ChEBI" id="CHEBI:82612"/>
        <dbReference type="ChEBI" id="CHEBI:137386"/>
        <dbReference type="ChEBI" id="CHEBI:137387"/>
        <dbReference type="EC" id="2.1.1.63"/>
    </reaction>
</comment>
<evidence type="ECO:0000256" key="2">
    <source>
        <dbReference type="ARBA" id="ARBA00008711"/>
    </source>
</evidence>
<keyword evidence="8" id="KW-0234">DNA repair</keyword>
<dbReference type="SUPFAM" id="SSF46767">
    <property type="entry name" value="Methylated DNA-protein cysteine methyltransferase, C-terminal domain"/>
    <property type="match status" value="1"/>
</dbReference>
<dbReference type="PANTHER" id="PTHR10815">
    <property type="entry name" value="METHYLATED-DNA--PROTEIN-CYSTEINE METHYLTRANSFERASE"/>
    <property type="match status" value="1"/>
</dbReference>
<dbReference type="PROSITE" id="PS00374">
    <property type="entry name" value="MGMT"/>
    <property type="match status" value="1"/>
</dbReference>
<dbReference type="PANTHER" id="PTHR10815:SF13">
    <property type="entry name" value="METHYLATED-DNA--PROTEIN-CYSTEINE METHYLTRANSFERASE"/>
    <property type="match status" value="1"/>
</dbReference>
<protein>
    <recommendedName>
        <fullName evidence="4">Methylated-DNA--protein-cysteine methyltransferase</fullName>
        <ecNumber evidence="3">2.1.1.63</ecNumber>
    </recommendedName>
    <alternativeName>
        <fullName evidence="9">6-O-methylguanine-DNA methyltransferase</fullName>
    </alternativeName>
    <alternativeName>
        <fullName evidence="10">O-6-methylguanine-DNA-alkyltransferase</fullName>
    </alternativeName>
</protein>
<dbReference type="GO" id="GO:0032259">
    <property type="term" value="P:methylation"/>
    <property type="evidence" value="ECO:0007669"/>
    <property type="project" value="UniProtKB-KW"/>
</dbReference>
<feature type="region of interest" description="Disordered" evidence="12">
    <location>
        <begin position="1"/>
        <end position="25"/>
    </location>
</feature>
<dbReference type="InterPro" id="IPR001497">
    <property type="entry name" value="MethylDNA_cys_MeTrfase_AS"/>
</dbReference>
<evidence type="ECO:0000256" key="4">
    <source>
        <dbReference type="ARBA" id="ARBA00015377"/>
    </source>
</evidence>
<dbReference type="CDD" id="cd06445">
    <property type="entry name" value="ATase"/>
    <property type="match status" value="1"/>
</dbReference>
<comment type="caution">
    <text evidence="14">The sequence shown here is derived from an EMBL/GenBank/DDBJ whole genome shotgun (WGS) entry which is preliminary data.</text>
</comment>
<dbReference type="Proteomes" id="UP000286134">
    <property type="component" value="Unassembled WGS sequence"/>
</dbReference>
<evidence type="ECO:0000256" key="12">
    <source>
        <dbReference type="SAM" id="MobiDB-lite"/>
    </source>
</evidence>
<dbReference type="InterPro" id="IPR036388">
    <property type="entry name" value="WH-like_DNA-bd_sf"/>
</dbReference>
<evidence type="ECO:0000256" key="10">
    <source>
        <dbReference type="ARBA" id="ARBA00031621"/>
    </source>
</evidence>
<evidence type="ECO:0000256" key="7">
    <source>
        <dbReference type="ARBA" id="ARBA00022763"/>
    </source>
</evidence>
<dbReference type="GO" id="GO:0003908">
    <property type="term" value="F:methylated-DNA-[protein]-cysteine S-methyltransferase activity"/>
    <property type="evidence" value="ECO:0007669"/>
    <property type="project" value="UniProtKB-EC"/>
</dbReference>
<dbReference type="GO" id="GO:0006281">
    <property type="term" value="P:DNA repair"/>
    <property type="evidence" value="ECO:0007669"/>
    <property type="project" value="UniProtKB-KW"/>
</dbReference>
<evidence type="ECO:0000256" key="8">
    <source>
        <dbReference type="ARBA" id="ARBA00023204"/>
    </source>
</evidence>
<gene>
    <name evidence="14" type="ORF">OnM2_043060</name>
</gene>
<evidence type="ECO:0000256" key="6">
    <source>
        <dbReference type="ARBA" id="ARBA00022679"/>
    </source>
</evidence>
<dbReference type="InterPro" id="IPR036217">
    <property type="entry name" value="MethylDNA_cys_MeTrfase_DNAb"/>
</dbReference>
<dbReference type="EC" id="2.1.1.63" evidence="3"/>
<dbReference type="Gene3D" id="1.10.10.10">
    <property type="entry name" value="Winged helix-like DNA-binding domain superfamily/Winged helix DNA-binding domain"/>
    <property type="match status" value="1"/>
</dbReference>
<reference evidence="14 15" key="1">
    <citation type="journal article" date="2018" name="BMC Genomics">
        <title>Comparative genome analyses reveal sequence features reflecting distinct modes of host-adaptation between dicot and monocot powdery mildew.</title>
        <authorList>
            <person name="Wu Y."/>
            <person name="Ma X."/>
            <person name="Pan Z."/>
            <person name="Kale S.D."/>
            <person name="Song Y."/>
            <person name="King H."/>
            <person name="Zhang Q."/>
            <person name="Presley C."/>
            <person name="Deng X."/>
            <person name="Wei C.I."/>
            <person name="Xiao S."/>
        </authorList>
    </citation>
    <scope>NUCLEOTIDE SEQUENCE [LARGE SCALE GENOMIC DNA]</scope>
    <source>
        <strain evidence="14">UMSG2</strain>
    </source>
</reference>
<dbReference type="NCBIfam" id="TIGR00589">
    <property type="entry name" value="ogt"/>
    <property type="match status" value="1"/>
</dbReference>
<evidence type="ECO:0000313" key="14">
    <source>
        <dbReference type="EMBL" id="RKF61335.1"/>
    </source>
</evidence>
<dbReference type="STRING" id="212602.A0A420HV52"/>
<dbReference type="Pfam" id="PF01035">
    <property type="entry name" value="DNA_binding_1"/>
    <property type="match status" value="1"/>
</dbReference>
<comment type="similarity">
    <text evidence="2">Belongs to the MGMT family.</text>
</comment>
<keyword evidence="5 14" id="KW-0489">Methyltransferase</keyword>
<organism evidence="14 15">
    <name type="scientific">Erysiphe neolycopersici</name>
    <dbReference type="NCBI Taxonomy" id="212602"/>
    <lineage>
        <taxon>Eukaryota</taxon>
        <taxon>Fungi</taxon>
        <taxon>Dikarya</taxon>
        <taxon>Ascomycota</taxon>
        <taxon>Pezizomycotina</taxon>
        <taxon>Leotiomycetes</taxon>
        <taxon>Erysiphales</taxon>
        <taxon>Erysiphaceae</taxon>
        <taxon>Erysiphe</taxon>
    </lineage>
</organism>
<evidence type="ECO:0000256" key="11">
    <source>
        <dbReference type="ARBA" id="ARBA00049348"/>
    </source>
</evidence>
<keyword evidence="15" id="KW-1185">Reference proteome</keyword>
<evidence type="ECO:0000259" key="13">
    <source>
        <dbReference type="Pfam" id="PF01035"/>
    </source>
</evidence>
<proteinExistence type="inferred from homology"/>
<feature type="domain" description="Methylated-DNA-[protein]-cysteine S-methyltransferase DNA binding" evidence="13">
    <location>
        <begin position="48"/>
        <end position="136"/>
    </location>
</feature>
<comment type="catalytic activity">
    <reaction evidence="11">
        <text>a 6-O-methyl-2'-deoxyguanosine in DNA + L-cysteinyl-[protein] = S-methyl-L-cysteinyl-[protein] + a 2'-deoxyguanosine in DNA</text>
        <dbReference type="Rhea" id="RHEA:24000"/>
        <dbReference type="Rhea" id="RHEA-COMP:10131"/>
        <dbReference type="Rhea" id="RHEA-COMP:10132"/>
        <dbReference type="Rhea" id="RHEA-COMP:11367"/>
        <dbReference type="Rhea" id="RHEA-COMP:11368"/>
        <dbReference type="ChEBI" id="CHEBI:29950"/>
        <dbReference type="ChEBI" id="CHEBI:82612"/>
        <dbReference type="ChEBI" id="CHEBI:85445"/>
        <dbReference type="ChEBI" id="CHEBI:85448"/>
        <dbReference type="EC" id="2.1.1.63"/>
    </reaction>
</comment>
<dbReference type="InterPro" id="IPR014048">
    <property type="entry name" value="MethylDNA_cys_MeTrfase_DNA-bd"/>
</dbReference>
<dbReference type="EMBL" id="MCFK01004319">
    <property type="protein sequence ID" value="RKF61335.1"/>
    <property type="molecule type" value="Genomic_DNA"/>
</dbReference>
<dbReference type="AlphaFoldDB" id="A0A420HV52"/>
<accession>A0A420HV52</accession>
<evidence type="ECO:0000313" key="15">
    <source>
        <dbReference type="Proteomes" id="UP000286134"/>
    </source>
</evidence>